<dbReference type="EMBL" id="QLUW01000003">
    <property type="protein sequence ID" value="RAP75386.1"/>
    <property type="molecule type" value="Genomic_DNA"/>
</dbReference>
<evidence type="ECO:0000313" key="1">
    <source>
        <dbReference type="EMBL" id="RAP75386.1"/>
    </source>
</evidence>
<dbReference type="InterPro" id="IPR015064">
    <property type="entry name" value="Sda"/>
</dbReference>
<keyword evidence="2" id="KW-1185">Reference proteome</keyword>
<dbReference type="InterPro" id="IPR036916">
    <property type="entry name" value="Sda_sf"/>
</dbReference>
<protein>
    <submittedName>
        <fullName evidence="1">Sporulation histidine kinase inhibitor Sda</fullName>
    </submittedName>
</protein>
<comment type="caution">
    <text evidence="1">The sequence shown here is derived from an EMBL/GenBank/DDBJ whole genome shotgun (WGS) entry which is preliminary data.</text>
</comment>
<dbReference type="SUPFAM" id="SSF100985">
    <property type="entry name" value="Sporulation inhibitor Sda"/>
    <property type="match status" value="1"/>
</dbReference>
<dbReference type="OrthoDB" id="2933732at2"/>
<proteinExistence type="predicted"/>
<sequence length="47" mass="5545">MEQLSDELLLDAYHAAHKFELDPEFIQLLSAELKRRQLNPESYRNTA</sequence>
<name>A0A328U610_9BACL</name>
<reference evidence="1 2" key="1">
    <citation type="submission" date="2018-06" db="EMBL/GenBank/DDBJ databases">
        <title>Paenibacillus montanisoli sp. nov., isolated from mountain area soil.</title>
        <authorList>
            <person name="Wu M."/>
        </authorList>
    </citation>
    <scope>NUCLEOTIDE SEQUENCE [LARGE SCALE GENOMIC DNA]</scope>
    <source>
        <strain evidence="1 2">RA17</strain>
    </source>
</reference>
<dbReference type="AlphaFoldDB" id="A0A328U610"/>
<gene>
    <name evidence="1" type="ORF">DL346_18700</name>
</gene>
<dbReference type="Proteomes" id="UP000249260">
    <property type="component" value="Unassembled WGS sequence"/>
</dbReference>
<dbReference type="Gene3D" id="1.10.287.1100">
    <property type="entry name" value="Sporulation inhibitor A"/>
    <property type="match status" value="1"/>
</dbReference>
<organism evidence="1 2">
    <name type="scientific">Paenibacillus montanisoli</name>
    <dbReference type="NCBI Taxonomy" id="2081970"/>
    <lineage>
        <taxon>Bacteria</taxon>
        <taxon>Bacillati</taxon>
        <taxon>Bacillota</taxon>
        <taxon>Bacilli</taxon>
        <taxon>Bacillales</taxon>
        <taxon>Paenibacillaceae</taxon>
        <taxon>Paenibacillus</taxon>
    </lineage>
</organism>
<evidence type="ECO:0000313" key="2">
    <source>
        <dbReference type="Proteomes" id="UP000249260"/>
    </source>
</evidence>
<dbReference type="Pfam" id="PF08970">
    <property type="entry name" value="Sda"/>
    <property type="match status" value="1"/>
</dbReference>
<accession>A0A328U610</accession>
<dbReference type="RefSeq" id="WP_112883649.1">
    <property type="nucleotide sequence ID" value="NZ_QLUW01000003.1"/>
</dbReference>